<reference evidence="1 2" key="1">
    <citation type="journal article" date="2021" name="Nat. Commun.">
        <title>Genetic determinants of endophytism in the Arabidopsis root mycobiome.</title>
        <authorList>
            <person name="Mesny F."/>
            <person name="Miyauchi S."/>
            <person name="Thiergart T."/>
            <person name="Pickel B."/>
            <person name="Atanasova L."/>
            <person name="Karlsson M."/>
            <person name="Huettel B."/>
            <person name="Barry K.W."/>
            <person name="Haridas S."/>
            <person name="Chen C."/>
            <person name="Bauer D."/>
            <person name="Andreopoulos W."/>
            <person name="Pangilinan J."/>
            <person name="LaButti K."/>
            <person name="Riley R."/>
            <person name="Lipzen A."/>
            <person name="Clum A."/>
            <person name="Drula E."/>
            <person name="Henrissat B."/>
            <person name="Kohler A."/>
            <person name="Grigoriev I.V."/>
            <person name="Martin F.M."/>
            <person name="Hacquard S."/>
        </authorList>
    </citation>
    <scope>NUCLEOTIDE SEQUENCE [LARGE SCALE GENOMIC DNA]</scope>
    <source>
        <strain evidence="1 2">MPI-CAGE-CH-0241</strain>
    </source>
</reference>
<dbReference type="OrthoDB" id="408631at2759"/>
<dbReference type="Gene3D" id="3.40.50.1820">
    <property type="entry name" value="alpha/beta hydrolase"/>
    <property type="match status" value="1"/>
</dbReference>
<evidence type="ECO:0000313" key="2">
    <source>
        <dbReference type="Proteomes" id="UP000777438"/>
    </source>
</evidence>
<dbReference type="EMBL" id="JAGPYM010000029">
    <property type="protein sequence ID" value="KAH6879427.1"/>
    <property type="molecule type" value="Genomic_DNA"/>
</dbReference>
<evidence type="ECO:0000313" key="1">
    <source>
        <dbReference type="EMBL" id="KAH6879427.1"/>
    </source>
</evidence>
<comment type="caution">
    <text evidence="1">The sequence shown here is derived from an EMBL/GenBank/DDBJ whole genome shotgun (WGS) entry which is preliminary data.</text>
</comment>
<keyword evidence="2" id="KW-1185">Reference proteome</keyword>
<dbReference type="InterPro" id="IPR029058">
    <property type="entry name" value="AB_hydrolase_fold"/>
</dbReference>
<proteinExistence type="predicted"/>
<dbReference type="SUPFAM" id="SSF53474">
    <property type="entry name" value="alpha/beta-Hydrolases"/>
    <property type="match status" value="1"/>
</dbReference>
<accession>A0A9P9AKJ3</accession>
<gene>
    <name evidence="1" type="ORF">B0T10DRAFT_464471</name>
</gene>
<dbReference type="Proteomes" id="UP000777438">
    <property type="component" value="Unassembled WGS sequence"/>
</dbReference>
<name>A0A9P9AKJ3_9HYPO</name>
<protein>
    <submittedName>
        <fullName evidence="1">Uncharacterized protein</fullName>
    </submittedName>
</protein>
<organism evidence="1 2">
    <name type="scientific">Thelonectria olida</name>
    <dbReference type="NCBI Taxonomy" id="1576542"/>
    <lineage>
        <taxon>Eukaryota</taxon>
        <taxon>Fungi</taxon>
        <taxon>Dikarya</taxon>
        <taxon>Ascomycota</taxon>
        <taxon>Pezizomycotina</taxon>
        <taxon>Sordariomycetes</taxon>
        <taxon>Hypocreomycetidae</taxon>
        <taxon>Hypocreales</taxon>
        <taxon>Nectriaceae</taxon>
        <taxon>Thelonectria</taxon>
    </lineage>
</organism>
<dbReference type="AlphaFoldDB" id="A0A9P9AKJ3"/>
<sequence>MESESCLCLKKDDRLNGVNIVNSGKTCLGSRISRSTEQLNGNGKKGLSANPSSPKYKSSPIVDLGYARHKAGYNARKTPRCLIPLGSFLDLRVTAEKAWYTSLPVAQIWNETLAAASKRAGRPVLNGADLARLDSKTLLQANSDVVYKANYGDFAYGLTVDGGFVLDYPGTSLLKGHFDPSPHLMLGHNSHEDDIFTPPTINSHETIVAKLRMSIYSIRDSAIEYILDELYPSPSKTNLYTTEHERIALLLSEYIFVCNSRYLATSFRNDTWNHRFQVALGNHAQDLAYTFFVNNASAAANVDSEPAV</sequence>